<dbReference type="InterPro" id="IPR001509">
    <property type="entry name" value="Epimerase_deHydtase"/>
</dbReference>
<evidence type="ECO:0000256" key="4">
    <source>
        <dbReference type="SAM" id="Phobius"/>
    </source>
</evidence>
<dbReference type="Pfam" id="PF01370">
    <property type="entry name" value="Epimerase"/>
    <property type="match status" value="1"/>
</dbReference>
<dbReference type="InterPro" id="IPR001173">
    <property type="entry name" value="Glyco_trans_2-like"/>
</dbReference>
<dbReference type="PANTHER" id="PTHR43179:SF12">
    <property type="entry name" value="GALACTOFURANOSYLTRANSFERASE GLFT2"/>
    <property type="match status" value="1"/>
</dbReference>
<dbReference type="Gene3D" id="3.90.25.10">
    <property type="entry name" value="UDP-galactose 4-epimerase, domain 1"/>
    <property type="match status" value="1"/>
</dbReference>
<dbReference type="InterPro" id="IPR029044">
    <property type="entry name" value="Nucleotide-diphossugar_trans"/>
</dbReference>
<accession>A0A550CGN4</accession>
<feature type="domain" description="NAD-dependent epimerase/dehydratase" evidence="6">
    <location>
        <begin position="2"/>
        <end position="167"/>
    </location>
</feature>
<proteinExistence type="inferred from homology"/>
<dbReference type="Gene3D" id="3.90.550.10">
    <property type="entry name" value="Spore Coat Polysaccharide Biosynthesis Protein SpsA, Chain A"/>
    <property type="match status" value="1"/>
</dbReference>
<dbReference type="Proteomes" id="UP000320762">
    <property type="component" value="Unassembled WGS sequence"/>
</dbReference>
<evidence type="ECO:0000256" key="3">
    <source>
        <dbReference type="ARBA" id="ARBA00022679"/>
    </source>
</evidence>
<keyword evidence="8" id="KW-1185">Reference proteome</keyword>
<gene>
    <name evidence="7" type="ORF">BD626DRAFT_493226</name>
</gene>
<evidence type="ECO:0000313" key="8">
    <source>
        <dbReference type="Proteomes" id="UP000320762"/>
    </source>
</evidence>
<dbReference type="GO" id="GO:0016757">
    <property type="term" value="F:glycosyltransferase activity"/>
    <property type="evidence" value="ECO:0007669"/>
    <property type="project" value="UniProtKB-KW"/>
</dbReference>
<dbReference type="OrthoDB" id="331544at2759"/>
<dbReference type="CDD" id="cd00761">
    <property type="entry name" value="Glyco_tranf_GTA_type"/>
    <property type="match status" value="1"/>
</dbReference>
<protein>
    <submittedName>
        <fullName evidence="7">Glycosyltransferase family 2 protein</fullName>
    </submittedName>
</protein>
<keyword evidence="4" id="KW-0812">Transmembrane</keyword>
<organism evidence="7 8">
    <name type="scientific">Schizophyllum amplum</name>
    <dbReference type="NCBI Taxonomy" id="97359"/>
    <lineage>
        <taxon>Eukaryota</taxon>
        <taxon>Fungi</taxon>
        <taxon>Dikarya</taxon>
        <taxon>Basidiomycota</taxon>
        <taxon>Agaricomycotina</taxon>
        <taxon>Agaricomycetes</taxon>
        <taxon>Agaricomycetidae</taxon>
        <taxon>Agaricales</taxon>
        <taxon>Schizophyllaceae</taxon>
        <taxon>Schizophyllum</taxon>
    </lineage>
</organism>
<evidence type="ECO:0000313" key="7">
    <source>
        <dbReference type="EMBL" id="TRM63934.1"/>
    </source>
</evidence>
<comment type="similarity">
    <text evidence="1">Belongs to the glycosyltransferase 2 family.</text>
</comment>
<reference evidence="7 8" key="1">
    <citation type="journal article" date="2019" name="New Phytol.">
        <title>Comparative genomics reveals unique wood-decay strategies and fruiting body development in the Schizophyllaceae.</title>
        <authorList>
            <person name="Almasi E."/>
            <person name="Sahu N."/>
            <person name="Krizsan K."/>
            <person name="Balint B."/>
            <person name="Kovacs G.M."/>
            <person name="Kiss B."/>
            <person name="Cseklye J."/>
            <person name="Drula E."/>
            <person name="Henrissat B."/>
            <person name="Nagy I."/>
            <person name="Chovatia M."/>
            <person name="Adam C."/>
            <person name="LaButti K."/>
            <person name="Lipzen A."/>
            <person name="Riley R."/>
            <person name="Grigoriev I.V."/>
            <person name="Nagy L.G."/>
        </authorList>
    </citation>
    <scope>NUCLEOTIDE SEQUENCE [LARGE SCALE GENOMIC DNA]</scope>
    <source>
        <strain evidence="7 8">NL-1724</strain>
    </source>
</reference>
<name>A0A550CGN4_9AGAR</name>
<keyword evidence="4" id="KW-1133">Transmembrane helix</keyword>
<evidence type="ECO:0000256" key="2">
    <source>
        <dbReference type="ARBA" id="ARBA00022676"/>
    </source>
</evidence>
<dbReference type="SUPFAM" id="SSF53448">
    <property type="entry name" value="Nucleotide-diphospho-sugar transferases"/>
    <property type="match status" value="1"/>
</dbReference>
<dbReference type="Gene3D" id="3.40.50.720">
    <property type="entry name" value="NAD(P)-binding Rossmann-like Domain"/>
    <property type="match status" value="1"/>
</dbReference>
<dbReference type="Pfam" id="PF00535">
    <property type="entry name" value="Glycos_transf_2"/>
    <property type="match status" value="1"/>
</dbReference>
<dbReference type="SUPFAM" id="SSF51735">
    <property type="entry name" value="NAD(P)-binding Rossmann-fold domains"/>
    <property type="match status" value="1"/>
</dbReference>
<evidence type="ECO:0000259" key="6">
    <source>
        <dbReference type="Pfam" id="PF01370"/>
    </source>
</evidence>
<keyword evidence="3 7" id="KW-0808">Transferase</keyword>
<keyword evidence="4" id="KW-0472">Membrane</keyword>
<feature type="domain" description="Glycosyltransferase 2-like" evidence="5">
    <location>
        <begin position="532"/>
        <end position="637"/>
    </location>
</feature>
<dbReference type="STRING" id="97359.A0A550CGN4"/>
<dbReference type="AlphaFoldDB" id="A0A550CGN4"/>
<comment type="caution">
    <text evidence="7">The sequence shown here is derived from an EMBL/GenBank/DDBJ whole genome shotgun (WGS) entry which is preliminary data.</text>
</comment>
<evidence type="ECO:0000256" key="1">
    <source>
        <dbReference type="ARBA" id="ARBA00006739"/>
    </source>
</evidence>
<sequence>MTHVLHFASNMGGMGAIHDDNDFVVYRDNHNMTINVLDAAIKHGVTRFLFASSACVYPDGLQRLDSDVRLSEDQLWAQLPPQPQGLYGEEKLASELLLLLCSRKIEIRVARFHNSPARLRERSPTAIPSFEIWGDGRARRSFLYIDDCVDAVLKLLASDHQEPLNIGTEDAVSIKDLADLALDVSGLQPSDIEFTYDLTRPVGVASRNSHNERVREVLGWEPQTSLRVGMKKTAEWMSSELDRVARRDDSLASMQHSVLVQMDQATTRFAILLPVTSRSANGVHSKDPVEHNLRRFARSLLDSMHGDLLGGTTPAFSYRIYILVDHDDMVLADGKVEQILVDAGVPGDNIVTLPASYVASGRVCTLWRNCARRAYLDHCDYYILLGDDVEIHSPGWMSAIHCAFAEISSQRQVPQGFGCVAFTDMSFPGMPTFPVVHRTHMDMFNGEVVPDIFVNQDGDPYLFALYRKFGCSRMLEHCQLTNAIGGSAQARYAKESALSWSFEPLRLGVARLRDELAKRCGDVALEKITIDVVVPSFRVQMPYLDAMLSLRPSQNCETMYIVIIDDPCSPAIDGLLAKYGHRVDVRIRVNDVNMGASASRNRGMAESSAEWILFLDDDVSPEPDLLLRVERYARDRPLAAGFVGHCKFPVADTVFKAAVHLAGVTYFWSIATQIPDDLPWGVTANLVARRSQDGVAYSLDFPKTGGGEDIDFCRKKTVYSVENGGEAFYAAPDAIVTHPWWKDGQRSYWRFYMWSIGDGALIRMYPQHSYRDFSPNAAESLLLVAITFVAGTLLSRVWMIVFSLKVLGGLLLSNVIVDMYRHMYRDEGSNIGNPSRPIALPDTYKLVAVLESTFIRIFSEMGRTMGILQRQEYGQLGMRFDWFTGRFNDGPKINERKNNALRTVLAVFLTVILYSI</sequence>
<feature type="transmembrane region" description="Helical" evidence="4">
    <location>
        <begin position="800"/>
        <end position="817"/>
    </location>
</feature>
<dbReference type="InterPro" id="IPR036291">
    <property type="entry name" value="NAD(P)-bd_dom_sf"/>
</dbReference>
<dbReference type="PANTHER" id="PTHR43179">
    <property type="entry name" value="RHAMNOSYLTRANSFERASE WBBL"/>
    <property type="match status" value="1"/>
</dbReference>
<keyword evidence="2" id="KW-0328">Glycosyltransferase</keyword>
<evidence type="ECO:0000259" key="5">
    <source>
        <dbReference type="Pfam" id="PF00535"/>
    </source>
</evidence>
<dbReference type="EMBL" id="VDMD01000008">
    <property type="protein sequence ID" value="TRM63934.1"/>
    <property type="molecule type" value="Genomic_DNA"/>
</dbReference>